<dbReference type="PROSITE" id="PS01136">
    <property type="entry name" value="UPF0034"/>
    <property type="match status" value="1"/>
</dbReference>
<organism evidence="14 15">
    <name type="scientific">Candidatus Rickettsiella viridis</name>
    <dbReference type="NCBI Taxonomy" id="676208"/>
    <lineage>
        <taxon>Bacteria</taxon>
        <taxon>Pseudomonadati</taxon>
        <taxon>Pseudomonadota</taxon>
        <taxon>Gammaproteobacteria</taxon>
        <taxon>Legionellales</taxon>
        <taxon>Coxiellaceae</taxon>
        <taxon>Rickettsiella</taxon>
    </lineage>
</organism>
<keyword evidence="15" id="KW-1185">Reference proteome</keyword>
<evidence type="ECO:0000256" key="2">
    <source>
        <dbReference type="ARBA" id="ARBA00022555"/>
    </source>
</evidence>
<dbReference type="PANTHER" id="PTHR42907">
    <property type="entry name" value="FMN-LINKED OXIDOREDUCTASES SUPERFAMILY PROTEIN"/>
    <property type="match status" value="1"/>
</dbReference>
<keyword evidence="4 9" id="KW-0288">FMN</keyword>
<dbReference type="OrthoDB" id="9783413at2"/>
<comment type="catalytic activity">
    <reaction evidence="9">
        <text>5,6-dihydrouridine(20a) in tRNA + NAD(+) = uridine(20a) in tRNA + NADH + H(+)</text>
        <dbReference type="Rhea" id="RHEA:53348"/>
        <dbReference type="Rhea" id="RHEA-COMP:13535"/>
        <dbReference type="Rhea" id="RHEA-COMP:13536"/>
        <dbReference type="ChEBI" id="CHEBI:15378"/>
        <dbReference type="ChEBI" id="CHEBI:57540"/>
        <dbReference type="ChEBI" id="CHEBI:57945"/>
        <dbReference type="ChEBI" id="CHEBI:65315"/>
        <dbReference type="ChEBI" id="CHEBI:74443"/>
    </reaction>
</comment>
<feature type="binding site" evidence="9 12">
    <location>
        <position position="139"/>
    </location>
    <ligand>
        <name>FMN</name>
        <dbReference type="ChEBI" id="CHEBI:58210"/>
    </ligand>
</feature>
<feature type="binding site" evidence="9 12">
    <location>
        <begin position="233"/>
        <end position="234"/>
    </location>
    <ligand>
        <name>FMN</name>
        <dbReference type="ChEBI" id="CHEBI:58210"/>
    </ligand>
</feature>
<comment type="catalytic activity">
    <reaction evidence="9">
        <text>5,6-dihydrouridine(20) in tRNA + NAD(+) = uridine(20) in tRNA + NADH + H(+)</text>
        <dbReference type="Rhea" id="RHEA:53340"/>
        <dbReference type="Rhea" id="RHEA-COMP:13533"/>
        <dbReference type="Rhea" id="RHEA-COMP:13534"/>
        <dbReference type="ChEBI" id="CHEBI:15378"/>
        <dbReference type="ChEBI" id="CHEBI:57540"/>
        <dbReference type="ChEBI" id="CHEBI:57945"/>
        <dbReference type="ChEBI" id="CHEBI:65315"/>
        <dbReference type="ChEBI" id="CHEBI:74443"/>
        <dbReference type="EC" id="1.3.1.91"/>
    </reaction>
</comment>
<dbReference type="HAMAP" id="MF_02041">
    <property type="entry name" value="DusA_subfam"/>
    <property type="match status" value="1"/>
</dbReference>
<feature type="site" description="Interacts with tRNA; defines subfamily-specific binding signature" evidence="9">
    <location>
        <position position="297"/>
    </location>
</feature>
<evidence type="ECO:0000256" key="6">
    <source>
        <dbReference type="ARBA" id="ARBA00022857"/>
    </source>
</evidence>
<protein>
    <recommendedName>
        <fullName evidence="9">tRNA-dihydrouridine(20/20a) synthase</fullName>
        <ecNumber evidence="9">1.3.1.91</ecNumber>
    </recommendedName>
    <alternativeName>
        <fullName evidence="9">U20-specific dihydrouridine synthase</fullName>
        <shortName evidence="9">U20-specific Dus</shortName>
    </alternativeName>
    <alternativeName>
        <fullName evidence="9">tRNA-dihydrouridine synthase A</fullName>
    </alternativeName>
</protein>
<evidence type="ECO:0000259" key="13">
    <source>
        <dbReference type="Pfam" id="PF01207"/>
    </source>
</evidence>
<keyword evidence="12" id="KW-0547">Nucleotide-binding</keyword>
<name>A0A2Z5UWP3_9COXI</name>
<dbReference type="GO" id="GO:0050660">
    <property type="term" value="F:flavin adenine dinucleotide binding"/>
    <property type="evidence" value="ECO:0007669"/>
    <property type="project" value="InterPro"/>
</dbReference>
<keyword evidence="3 9" id="KW-0285">Flavoprotein</keyword>
<comment type="similarity">
    <text evidence="9">Belongs to the Dus family. DusA subfamily.</text>
</comment>
<evidence type="ECO:0000313" key="15">
    <source>
        <dbReference type="Proteomes" id="UP000282483"/>
    </source>
</evidence>
<evidence type="ECO:0000256" key="7">
    <source>
        <dbReference type="ARBA" id="ARBA00022884"/>
    </source>
</evidence>
<dbReference type="NCBIfam" id="NF008774">
    <property type="entry name" value="PRK11815.1"/>
    <property type="match status" value="1"/>
</dbReference>
<dbReference type="PIRSF" id="PIRSF006621">
    <property type="entry name" value="Dus"/>
    <property type="match status" value="1"/>
</dbReference>
<feature type="active site" description="Proton donor" evidence="9 11">
    <location>
        <position position="100"/>
    </location>
</feature>
<evidence type="ECO:0000313" key="14">
    <source>
        <dbReference type="EMBL" id="BBB15461.1"/>
    </source>
</evidence>
<dbReference type="RefSeq" id="WP_126322917.1">
    <property type="nucleotide sequence ID" value="NZ_AP018005.1"/>
</dbReference>
<dbReference type="Pfam" id="PF01207">
    <property type="entry name" value="Dus"/>
    <property type="match status" value="1"/>
</dbReference>
<feature type="domain" description="DUS-like FMN-binding" evidence="13">
    <location>
        <begin position="13"/>
        <end position="313"/>
    </location>
</feature>
<feature type="site" description="Interacts with tRNA" evidence="9">
    <location>
        <position position="97"/>
    </location>
</feature>
<comment type="cofactor">
    <cofactor evidence="1 9 10 12">
        <name>FMN</name>
        <dbReference type="ChEBI" id="CHEBI:58210"/>
    </cofactor>
</comment>
<evidence type="ECO:0000256" key="10">
    <source>
        <dbReference type="PIRNR" id="PIRNR006621"/>
    </source>
</evidence>
<feature type="site" description="Interacts with tRNA" evidence="9">
    <location>
        <position position="186"/>
    </location>
</feature>
<evidence type="ECO:0000256" key="9">
    <source>
        <dbReference type="HAMAP-Rule" id="MF_02041"/>
    </source>
</evidence>
<evidence type="ECO:0000256" key="12">
    <source>
        <dbReference type="PIRSR" id="PIRSR006621-2"/>
    </source>
</evidence>
<keyword evidence="2 9" id="KW-0820">tRNA-binding</keyword>
<dbReference type="AlphaFoldDB" id="A0A2Z5UWP3"/>
<evidence type="ECO:0000256" key="4">
    <source>
        <dbReference type="ARBA" id="ARBA00022643"/>
    </source>
</evidence>
<dbReference type="InterPro" id="IPR018517">
    <property type="entry name" value="tRNA_hU_synthase_CS"/>
</dbReference>
<comment type="function">
    <text evidence="9">Catalyzes the synthesis of 5,6-dihydrouridine (D), a modified base found in the D-loop of most tRNAs, via the reduction of the C5-C6 double bond in target uridines. Specifically modifies U20 and U20a in tRNAs.</text>
</comment>
<dbReference type="Gene3D" id="3.20.20.70">
    <property type="entry name" value="Aldolase class I"/>
    <property type="match status" value="1"/>
</dbReference>
<dbReference type="CDD" id="cd02801">
    <property type="entry name" value="DUS_like_FMN"/>
    <property type="match status" value="1"/>
</dbReference>
<dbReference type="KEGG" id="rvi:RVIR1_09880"/>
<dbReference type="InterPro" id="IPR001269">
    <property type="entry name" value="DUS_fam"/>
</dbReference>
<evidence type="ECO:0000256" key="3">
    <source>
        <dbReference type="ARBA" id="ARBA00022630"/>
    </source>
</evidence>
<feature type="binding site" evidence="9 12">
    <location>
        <position position="171"/>
    </location>
    <ligand>
        <name>FMN</name>
        <dbReference type="ChEBI" id="CHEBI:58210"/>
    </ligand>
</feature>
<keyword evidence="8 9" id="KW-0560">Oxidoreductase</keyword>
<evidence type="ECO:0000256" key="8">
    <source>
        <dbReference type="ARBA" id="ARBA00023002"/>
    </source>
</evidence>
<evidence type="ECO:0000256" key="5">
    <source>
        <dbReference type="ARBA" id="ARBA00022694"/>
    </source>
</evidence>
<comment type="catalytic activity">
    <reaction evidence="9">
        <text>5,6-dihydrouridine(20a) in tRNA + NADP(+) = uridine(20a) in tRNA + NADPH + H(+)</text>
        <dbReference type="Rhea" id="RHEA:53344"/>
        <dbReference type="Rhea" id="RHEA-COMP:13535"/>
        <dbReference type="Rhea" id="RHEA-COMP:13536"/>
        <dbReference type="ChEBI" id="CHEBI:15378"/>
        <dbReference type="ChEBI" id="CHEBI:57783"/>
        <dbReference type="ChEBI" id="CHEBI:58349"/>
        <dbReference type="ChEBI" id="CHEBI:65315"/>
        <dbReference type="ChEBI" id="CHEBI:74443"/>
    </reaction>
</comment>
<comment type="similarity">
    <text evidence="10">Belongs to the dus family.</text>
</comment>
<keyword evidence="7 9" id="KW-0694">RNA-binding</keyword>
<feature type="binding site" evidence="9 12">
    <location>
        <begin position="16"/>
        <end position="18"/>
    </location>
    <ligand>
        <name>FMN</name>
        <dbReference type="ChEBI" id="CHEBI:58210"/>
    </ligand>
</feature>
<dbReference type="Gene3D" id="1.20.120.1460">
    <property type="match status" value="1"/>
</dbReference>
<gene>
    <name evidence="14" type="primary">yjbN</name>
    <name evidence="9" type="synonym">dusA</name>
    <name evidence="14" type="ORF">RVIR1_09880</name>
</gene>
<comment type="catalytic activity">
    <reaction evidence="9">
        <text>5,6-dihydrouridine(20) in tRNA + NADP(+) = uridine(20) in tRNA + NADPH + H(+)</text>
        <dbReference type="Rhea" id="RHEA:53336"/>
        <dbReference type="Rhea" id="RHEA-COMP:13533"/>
        <dbReference type="Rhea" id="RHEA-COMP:13534"/>
        <dbReference type="ChEBI" id="CHEBI:15378"/>
        <dbReference type="ChEBI" id="CHEBI:57783"/>
        <dbReference type="ChEBI" id="CHEBI:58349"/>
        <dbReference type="ChEBI" id="CHEBI:65315"/>
        <dbReference type="ChEBI" id="CHEBI:74443"/>
        <dbReference type="EC" id="1.3.1.91"/>
    </reaction>
</comment>
<evidence type="ECO:0000256" key="11">
    <source>
        <dbReference type="PIRSR" id="PIRSR006621-1"/>
    </source>
</evidence>
<feature type="binding site" evidence="9 12">
    <location>
        <position position="70"/>
    </location>
    <ligand>
        <name>FMN</name>
        <dbReference type="ChEBI" id="CHEBI:58210"/>
    </ligand>
</feature>
<feature type="binding site" evidence="9 12">
    <location>
        <begin position="211"/>
        <end position="213"/>
    </location>
    <ligand>
        <name>FMN</name>
        <dbReference type="ChEBI" id="CHEBI:58210"/>
    </ligand>
</feature>
<keyword evidence="5 9" id="KW-0819">tRNA processing</keyword>
<dbReference type="GO" id="GO:0000049">
    <property type="term" value="F:tRNA binding"/>
    <property type="evidence" value="ECO:0007669"/>
    <property type="project" value="UniProtKB-UniRule"/>
</dbReference>
<evidence type="ECO:0000256" key="1">
    <source>
        <dbReference type="ARBA" id="ARBA00001917"/>
    </source>
</evidence>
<feature type="site" description="Interacts with tRNA; defines subfamily-specific binding signature" evidence="9">
    <location>
        <position position="300"/>
    </location>
</feature>
<sequence>MLKQPKQLINPFMVAPMMGWTTRHYRYFMRLISQEVTLYTEMITTGALLNNSDHDRFLAFHASEQPLALQLGGSVAAELAQAAKIAQRYGYTEINLNVGCPSDRVQSGCFGAVLMKDIHHLAECIAAMKAAVPLSITVKTRIGVDDYESYEYLAELIQTVSAAGCKTFIIHARKAWLKGLSPKENREVPPLNYEWVYQIKRDFPELAIVINGGIKNLAEARDHLRYVDGVMIGRAAWHTPYMFRELERVEREDSVDDRIAIVQKYSDYAQAAFMRGESLSHLLQPLFGLFHGITGARQWRGQLTQAIQMNVAPAVVLREMLVNMADNKRLISPELSK</sequence>
<dbReference type="EC" id="1.3.1.91" evidence="9"/>
<keyword evidence="6 9" id="KW-0521">NADP</keyword>
<dbReference type="InterPro" id="IPR004653">
    <property type="entry name" value="DusA"/>
</dbReference>
<dbReference type="SUPFAM" id="SSF51395">
    <property type="entry name" value="FMN-linked oxidoreductases"/>
    <property type="match status" value="1"/>
</dbReference>
<feature type="site" description="Interacts with tRNA; defines subfamily-specific binding signature" evidence="9">
    <location>
        <position position="183"/>
    </location>
</feature>
<dbReference type="InterPro" id="IPR035587">
    <property type="entry name" value="DUS-like_FMN-bd"/>
</dbReference>
<dbReference type="PANTHER" id="PTHR42907:SF1">
    <property type="entry name" value="FMN-LINKED OXIDOREDUCTASES SUPERFAMILY PROTEIN"/>
    <property type="match status" value="1"/>
</dbReference>
<dbReference type="GO" id="GO:0102266">
    <property type="term" value="F:tRNA-dihydrouridine20a synthase activity"/>
    <property type="evidence" value="ECO:0007669"/>
    <property type="project" value="RHEA"/>
</dbReference>
<accession>A0A2Z5UWP3</accession>
<dbReference type="Proteomes" id="UP000282483">
    <property type="component" value="Chromosome"/>
</dbReference>
<reference evidence="14 15" key="1">
    <citation type="submission" date="2017-03" db="EMBL/GenBank/DDBJ databases">
        <title>The genome sequence of Candidatus Rickettsiella viridis.</title>
        <authorList>
            <person name="Nikoh N."/>
            <person name="Tsuchida T."/>
            <person name="Yamaguchi K."/>
            <person name="Maeda T."/>
            <person name="Shigenobu S."/>
            <person name="Fukatsu T."/>
        </authorList>
    </citation>
    <scope>NUCLEOTIDE SEQUENCE [LARGE SCALE GENOMIC DNA]</scope>
    <source>
        <strain evidence="14 15">Ap-RA04</strain>
    </source>
</reference>
<proteinExistence type="inferred from homology"/>
<dbReference type="EMBL" id="AP018005">
    <property type="protein sequence ID" value="BBB15461.1"/>
    <property type="molecule type" value="Genomic_DNA"/>
</dbReference>
<dbReference type="GO" id="GO:0102264">
    <property type="term" value="F:tRNA-dihydrouridine20 synthase activity"/>
    <property type="evidence" value="ECO:0007669"/>
    <property type="project" value="UniProtKB-EC"/>
</dbReference>
<dbReference type="InterPro" id="IPR013785">
    <property type="entry name" value="Aldolase_TIM"/>
</dbReference>
<dbReference type="GO" id="GO:0010181">
    <property type="term" value="F:FMN binding"/>
    <property type="evidence" value="ECO:0007669"/>
    <property type="project" value="UniProtKB-UniRule"/>
</dbReference>